<evidence type="ECO:0000256" key="1">
    <source>
        <dbReference type="ARBA" id="ARBA00012729"/>
    </source>
</evidence>
<evidence type="ECO:0000313" key="4">
    <source>
        <dbReference type="Proteomes" id="UP000176998"/>
    </source>
</evidence>
<dbReference type="SUPFAM" id="SSF51445">
    <property type="entry name" value="(Trans)glycosidases"/>
    <property type="match status" value="1"/>
</dbReference>
<dbReference type="PROSITE" id="PS51910">
    <property type="entry name" value="GH18_2"/>
    <property type="match status" value="1"/>
</dbReference>
<dbReference type="GO" id="GO:0006032">
    <property type="term" value="P:chitin catabolic process"/>
    <property type="evidence" value="ECO:0007669"/>
    <property type="project" value="TreeGrafter"/>
</dbReference>
<proteinExistence type="predicted"/>
<dbReference type="InterPro" id="IPR001223">
    <property type="entry name" value="Glyco_hydro18_cat"/>
</dbReference>
<dbReference type="Proteomes" id="UP000176998">
    <property type="component" value="Unassembled WGS sequence"/>
</dbReference>
<accession>A0A1G4BT92</accession>
<dbReference type="InterPro" id="IPR011583">
    <property type="entry name" value="Chitinase_II/V-like_cat"/>
</dbReference>
<feature type="non-terminal residue" evidence="3">
    <location>
        <position position="1"/>
    </location>
</feature>
<sequence length="455" mass="51171">LLLYDCLHFDPDIFSLPLAFRSRPHFQAHARALREFEHFEAILPCNVGANMKLLFTALCGLLILLQSAAMASAQETAERAASGLKCVMYLTGQHPNVPSRELVSHITHVELAFMNSDTFNKDVAEWPLFTTVDKVRTQFMPGTKVMVAIGGWSDTKGFDTAARTPESRRKWAQNVADMVKATGADGIDMDWEYPGGNGEDYKDNTNEEKRWEIEAYPLLLEEVRRQLPRGKLISAATPGLERDMIAFTRETVPRIVRSLDFVNVMTYDMMNRRDNVTKHHTGMELSRIAVDNYMARGVPAHKINLGFAFYTKWFKTTDCPEGKEVGCPTPLMEDPVTGGDLGQTGGFSWNDGVQEDVKASFERAQKEGKYDKEGGGYYYLDRAEKRFWTYDTPDAILRKFPALVDDKRLGGVFAWGLGEDGPEYNNLKAVNKGLAERRGRGSFPWGPGPREADEL</sequence>
<dbReference type="InterPro" id="IPR017853">
    <property type="entry name" value="GH"/>
</dbReference>
<dbReference type="OrthoDB" id="73875at2759"/>
<dbReference type="FunFam" id="3.20.20.80:FF:000159">
    <property type="entry name" value="Class V chitinase, putative"/>
    <property type="match status" value="1"/>
</dbReference>
<name>A0A1G4BT92_9PEZI</name>
<keyword evidence="4" id="KW-1185">Reference proteome</keyword>
<dbReference type="PANTHER" id="PTHR11177">
    <property type="entry name" value="CHITINASE"/>
    <property type="match status" value="1"/>
</dbReference>
<feature type="domain" description="GH18" evidence="2">
    <location>
        <begin position="84"/>
        <end position="437"/>
    </location>
</feature>
<dbReference type="GeneID" id="34553269"/>
<gene>
    <name evidence="3" type="ORF">CORC01_00101</name>
</gene>
<reference evidence="3 4" key="1">
    <citation type="submission" date="2016-09" db="EMBL/GenBank/DDBJ databases">
        <authorList>
            <person name="Capua I."/>
            <person name="De Benedictis P."/>
            <person name="Joannis T."/>
            <person name="Lombin L.H."/>
            <person name="Cattoli G."/>
        </authorList>
    </citation>
    <scope>NUCLEOTIDE SEQUENCE [LARGE SCALE GENOMIC DNA]</scope>
    <source>
        <strain evidence="3 4">IMI 309357</strain>
    </source>
</reference>
<dbReference type="GO" id="GO:0008843">
    <property type="term" value="F:endochitinase activity"/>
    <property type="evidence" value="ECO:0007669"/>
    <property type="project" value="UniProtKB-EC"/>
</dbReference>
<evidence type="ECO:0000313" key="3">
    <source>
        <dbReference type="EMBL" id="OHF04630.1"/>
    </source>
</evidence>
<comment type="caution">
    <text evidence="3">The sequence shown here is derived from an EMBL/GenBank/DDBJ whole genome shotgun (WGS) entry which is preliminary data.</text>
</comment>
<dbReference type="GO" id="GO:0008061">
    <property type="term" value="F:chitin binding"/>
    <property type="evidence" value="ECO:0007669"/>
    <property type="project" value="InterPro"/>
</dbReference>
<dbReference type="GO" id="GO:0005975">
    <property type="term" value="P:carbohydrate metabolic process"/>
    <property type="evidence" value="ECO:0007669"/>
    <property type="project" value="InterPro"/>
</dbReference>
<dbReference type="EMBL" id="MJBS01000001">
    <property type="protein sequence ID" value="OHF04630.1"/>
    <property type="molecule type" value="Genomic_DNA"/>
</dbReference>
<protein>
    <recommendedName>
        <fullName evidence="1">chitinase</fullName>
        <ecNumber evidence="1">3.2.1.14</ecNumber>
    </recommendedName>
</protein>
<dbReference type="PANTHER" id="PTHR11177:SF378">
    <property type="entry name" value="CHITINASE"/>
    <property type="match status" value="1"/>
</dbReference>
<dbReference type="RefSeq" id="XP_022481764.1">
    <property type="nucleotide sequence ID" value="XM_022611759.1"/>
</dbReference>
<organism evidence="3 4">
    <name type="scientific">Colletotrichum orchidophilum</name>
    <dbReference type="NCBI Taxonomy" id="1209926"/>
    <lineage>
        <taxon>Eukaryota</taxon>
        <taxon>Fungi</taxon>
        <taxon>Dikarya</taxon>
        <taxon>Ascomycota</taxon>
        <taxon>Pezizomycotina</taxon>
        <taxon>Sordariomycetes</taxon>
        <taxon>Hypocreomycetidae</taxon>
        <taxon>Glomerellales</taxon>
        <taxon>Glomerellaceae</taxon>
        <taxon>Colletotrichum</taxon>
    </lineage>
</organism>
<dbReference type="SMART" id="SM00636">
    <property type="entry name" value="Glyco_18"/>
    <property type="match status" value="1"/>
</dbReference>
<dbReference type="Gene3D" id="3.20.20.80">
    <property type="entry name" value="Glycosidases"/>
    <property type="match status" value="1"/>
</dbReference>
<dbReference type="Pfam" id="PF00704">
    <property type="entry name" value="Glyco_hydro_18"/>
    <property type="match status" value="1"/>
</dbReference>
<dbReference type="InterPro" id="IPR050314">
    <property type="entry name" value="Glycosyl_Hydrlase_18"/>
</dbReference>
<dbReference type="EC" id="3.2.1.14" evidence="1"/>
<dbReference type="AlphaFoldDB" id="A0A1G4BT92"/>
<keyword evidence="3" id="KW-0378">Hydrolase</keyword>
<dbReference type="GO" id="GO:0005576">
    <property type="term" value="C:extracellular region"/>
    <property type="evidence" value="ECO:0007669"/>
    <property type="project" value="TreeGrafter"/>
</dbReference>
<dbReference type="STRING" id="1209926.A0A1G4BT92"/>
<evidence type="ECO:0000259" key="2">
    <source>
        <dbReference type="PROSITE" id="PS51910"/>
    </source>
</evidence>